<evidence type="ECO:0008006" key="2">
    <source>
        <dbReference type="Google" id="ProtNLM"/>
    </source>
</evidence>
<reference evidence="1" key="1">
    <citation type="submission" date="2018-05" db="EMBL/GenBank/DDBJ databases">
        <authorList>
            <person name="Lanie J.A."/>
            <person name="Ng W.-L."/>
            <person name="Kazmierczak K.M."/>
            <person name="Andrzejewski T.M."/>
            <person name="Davidsen T.M."/>
            <person name="Wayne K.J."/>
            <person name="Tettelin H."/>
            <person name="Glass J.I."/>
            <person name="Rusch D."/>
            <person name="Podicherti R."/>
            <person name="Tsui H.-C.T."/>
            <person name="Winkler M.E."/>
        </authorList>
    </citation>
    <scope>NUCLEOTIDE SEQUENCE</scope>
</reference>
<gene>
    <name evidence="1" type="ORF">METZ01_LOCUS66014</name>
</gene>
<dbReference type="PANTHER" id="PTHR36454">
    <property type="entry name" value="LMO2823 PROTEIN"/>
    <property type="match status" value="1"/>
</dbReference>
<dbReference type="AlphaFoldDB" id="A0A381TAH2"/>
<proteinExistence type="predicted"/>
<dbReference type="Pfam" id="PF06245">
    <property type="entry name" value="DUF1015"/>
    <property type="match status" value="1"/>
</dbReference>
<dbReference type="PIRSF" id="PIRSF033563">
    <property type="entry name" value="UCP033563"/>
    <property type="match status" value="1"/>
</dbReference>
<dbReference type="EMBL" id="UINC01004280">
    <property type="protein sequence ID" value="SVA13160.1"/>
    <property type="molecule type" value="Genomic_DNA"/>
</dbReference>
<protein>
    <recommendedName>
        <fullName evidence="2">DUF1015 domain-containing protein</fullName>
    </recommendedName>
</protein>
<name>A0A381TAH2_9ZZZZ</name>
<organism evidence="1">
    <name type="scientific">marine metagenome</name>
    <dbReference type="NCBI Taxonomy" id="408172"/>
    <lineage>
        <taxon>unclassified sequences</taxon>
        <taxon>metagenomes</taxon>
        <taxon>ecological metagenomes</taxon>
    </lineage>
</organism>
<evidence type="ECO:0000313" key="1">
    <source>
        <dbReference type="EMBL" id="SVA13160.1"/>
    </source>
</evidence>
<accession>A0A381TAH2</accession>
<dbReference type="InterPro" id="IPR008323">
    <property type="entry name" value="UCP033563"/>
</dbReference>
<sequence>MEKFVRPFAALRPSRQYASAVIAPPYDVVNELEARALVRERPYSFLRISRPEVEFPSGTDPYTDTVYAKAAENLQKLKTLGVLVRDPKPAYYVYQIQTDDHQQTGIAFTASIQAYDTHRIRRHELTTPVKENDRIRNIETLNAQTGPVLSVYRANEKINQLLNIKKSEEPLFQDIAQHDTTHTIWRVDDPDTLTAISHTINAMDTIYIADGHHRSAAASKVSAQRHSKNQQEQKNASYNYFLTVAFPHNELKILDYNRVVKDLNGYSPEEILKKLSMCFDVDTSDGPVKPNVPTTYGMYLSGNWYRLKIHNNLKTNHPSASLDIALLQKHLIDPILGIDDPRTNPRISFVGGIKGQEELKNLVDSGKWAVAFALYPTSMDQLMAVADANELMPPKSTWFHPKLADGLLSHILD</sequence>
<dbReference type="PANTHER" id="PTHR36454:SF1">
    <property type="entry name" value="DUF1015 DOMAIN-CONTAINING PROTEIN"/>
    <property type="match status" value="1"/>
</dbReference>